<dbReference type="PANTHER" id="PTHR21496:SF0">
    <property type="entry name" value="RIESKE DOMAIN-CONTAINING PROTEIN"/>
    <property type="match status" value="1"/>
</dbReference>
<feature type="region of interest" description="Disordered" evidence="7">
    <location>
        <begin position="1"/>
        <end position="22"/>
    </location>
</feature>
<dbReference type="InterPro" id="IPR036922">
    <property type="entry name" value="Rieske_2Fe-2S_sf"/>
</dbReference>
<dbReference type="Proteomes" id="UP001551482">
    <property type="component" value="Unassembled WGS sequence"/>
</dbReference>
<dbReference type="Pfam" id="PF00355">
    <property type="entry name" value="Rieske"/>
    <property type="match status" value="1"/>
</dbReference>
<keyword evidence="1" id="KW-0001">2Fe-2S</keyword>
<dbReference type="PROSITE" id="PS51296">
    <property type="entry name" value="RIESKE"/>
    <property type="match status" value="1"/>
</dbReference>
<comment type="caution">
    <text evidence="9">The sequence shown here is derived from an EMBL/GenBank/DDBJ whole genome shotgun (WGS) entry which is preliminary data.</text>
</comment>
<organism evidence="9 10">
    <name type="scientific">Streptodolium elevatio</name>
    <dbReference type="NCBI Taxonomy" id="3157996"/>
    <lineage>
        <taxon>Bacteria</taxon>
        <taxon>Bacillati</taxon>
        <taxon>Actinomycetota</taxon>
        <taxon>Actinomycetes</taxon>
        <taxon>Kitasatosporales</taxon>
        <taxon>Streptomycetaceae</taxon>
        <taxon>Streptodolium</taxon>
    </lineage>
</organism>
<dbReference type="EMBL" id="JBEZFP010000118">
    <property type="protein sequence ID" value="MEU8138311.1"/>
    <property type="molecule type" value="Genomic_DNA"/>
</dbReference>
<feature type="compositionally biased region" description="Basic and acidic residues" evidence="7">
    <location>
        <begin position="1"/>
        <end position="11"/>
    </location>
</feature>
<dbReference type="Gene3D" id="2.102.10.10">
    <property type="entry name" value="Rieske [2Fe-2S] iron-sulphur domain"/>
    <property type="match status" value="1"/>
</dbReference>
<keyword evidence="2" id="KW-0479">Metal-binding</keyword>
<keyword evidence="4" id="KW-0411">Iron-sulfur</keyword>
<gene>
    <name evidence="9" type="ORF">AB0C36_33020</name>
</gene>
<sequence length="144" mass="15113">MKVPFRRDRSGTTHAAAAPAAVPDGAVRVGPLSDVPEGAARRVHDRPPIAVLRHGGTVHAFEDRCPHAGALLSRGKVSGDSVTCPSHRTVFRVDTGKSSGEFSCRALRTYPVVTVDGTVYVDTAARSPRDARRGKCGDGTAADV</sequence>
<dbReference type="PANTHER" id="PTHR21496">
    <property type="entry name" value="FERREDOXIN-RELATED"/>
    <property type="match status" value="1"/>
</dbReference>
<evidence type="ECO:0000256" key="4">
    <source>
        <dbReference type="ARBA" id="ARBA00023014"/>
    </source>
</evidence>
<proteinExistence type="inferred from homology"/>
<comment type="cofactor">
    <cofactor evidence="5">
        <name>[2Fe-2S] cluster</name>
        <dbReference type="ChEBI" id="CHEBI:190135"/>
    </cofactor>
</comment>
<evidence type="ECO:0000256" key="6">
    <source>
        <dbReference type="ARBA" id="ARBA00038001"/>
    </source>
</evidence>
<evidence type="ECO:0000256" key="1">
    <source>
        <dbReference type="ARBA" id="ARBA00022714"/>
    </source>
</evidence>
<accession>A0ABV3DRD1</accession>
<evidence type="ECO:0000313" key="10">
    <source>
        <dbReference type="Proteomes" id="UP001551482"/>
    </source>
</evidence>
<name>A0ABV3DRD1_9ACTN</name>
<evidence type="ECO:0000256" key="2">
    <source>
        <dbReference type="ARBA" id="ARBA00022723"/>
    </source>
</evidence>
<dbReference type="InterPro" id="IPR017941">
    <property type="entry name" value="Rieske_2Fe-2S"/>
</dbReference>
<evidence type="ECO:0000256" key="3">
    <source>
        <dbReference type="ARBA" id="ARBA00023004"/>
    </source>
</evidence>
<keyword evidence="10" id="KW-1185">Reference proteome</keyword>
<evidence type="ECO:0000259" key="8">
    <source>
        <dbReference type="PROSITE" id="PS51296"/>
    </source>
</evidence>
<protein>
    <submittedName>
        <fullName evidence="9">Rieske 2Fe-2S domain-containing protein</fullName>
    </submittedName>
</protein>
<evidence type="ECO:0000256" key="5">
    <source>
        <dbReference type="ARBA" id="ARBA00034078"/>
    </source>
</evidence>
<keyword evidence="3" id="KW-0408">Iron</keyword>
<dbReference type="SUPFAM" id="SSF50022">
    <property type="entry name" value="ISP domain"/>
    <property type="match status" value="1"/>
</dbReference>
<reference evidence="9 10" key="1">
    <citation type="submission" date="2024-06" db="EMBL/GenBank/DDBJ databases">
        <title>The Natural Products Discovery Center: Release of the First 8490 Sequenced Strains for Exploring Actinobacteria Biosynthetic Diversity.</title>
        <authorList>
            <person name="Kalkreuter E."/>
            <person name="Kautsar S.A."/>
            <person name="Yang D."/>
            <person name="Bader C.D."/>
            <person name="Teijaro C.N."/>
            <person name="Fluegel L."/>
            <person name="Davis C.M."/>
            <person name="Simpson J.R."/>
            <person name="Lauterbach L."/>
            <person name="Steele A.D."/>
            <person name="Gui C."/>
            <person name="Meng S."/>
            <person name="Li G."/>
            <person name="Viehrig K."/>
            <person name="Ye F."/>
            <person name="Su P."/>
            <person name="Kiefer A.F."/>
            <person name="Nichols A."/>
            <person name="Cepeda A.J."/>
            <person name="Yan W."/>
            <person name="Fan B."/>
            <person name="Jiang Y."/>
            <person name="Adhikari A."/>
            <person name="Zheng C.-J."/>
            <person name="Schuster L."/>
            <person name="Cowan T.M."/>
            <person name="Smanski M.J."/>
            <person name="Chevrette M.G."/>
            <person name="De Carvalho L.P.S."/>
            <person name="Shen B."/>
        </authorList>
    </citation>
    <scope>NUCLEOTIDE SEQUENCE [LARGE SCALE GENOMIC DNA]</scope>
    <source>
        <strain evidence="9 10">NPDC048946</strain>
    </source>
</reference>
<evidence type="ECO:0000313" key="9">
    <source>
        <dbReference type="EMBL" id="MEU8138311.1"/>
    </source>
</evidence>
<dbReference type="RefSeq" id="WP_358361484.1">
    <property type="nucleotide sequence ID" value="NZ_JBEZFP010000118.1"/>
</dbReference>
<evidence type="ECO:0000256" key="7">
    <source>
        <dbReference type="SAM" id="MobiDB-lite"/>
    </source>
</evidence>
<comment type="similarity">
    <text evidence="6">Belongs to the bacterial ring-hydroxylating dioxygenase ferredoxin component family.</text>
</comment>
<feature type="domain" description="Rieske" evidence="8">
    <location>
        <begin position="27"/>
        <end position="121"/>
    </location>
</feature>